<dbReference type="GO" id="GO:1990837">
    <property type="term" value="F:sequence-specific double-stranded DNA binding"/>
    <property type="evidence" value="ECO:0007669"/>
    <property type="project" value="TreeGrafter"/>
</dbReference>
<dbReference type="SUPFAM" id="SSF46689">
    <property type="entry name" value="Homeodomain-like"/>
    <property type="match status" value="1"/>
</dbReference>
<evidence type="ECO:0000313" key="13">
    <source>
        <dbReference type="Proteomes" id="UP000069272"/>
    </source>
</evidence>
<comment type="subcellular location">
    <subcellularLocation>
        <location evidence="1 8 9">Nucleus</location>
    </subcellularLocation>
</comment>
<reference evidence="12 13" key="1">
    <citation type="journal article" date="2017" name="G3 (Bethesda)">
        <title>The Physical Genome Mapping of Anopheles albimanus Corrected Scaffold Misassemblies and Identified Interarm Rearrangements in Genus Anopheles.</title>
        <authorList>
            <person name="Artemov G.N."/>
            <person name="Peery A.N."/>
            <person name="Jiang X."/>
            <person name="Tu Z."/>
            <person name="Stegniy V.N."/>
            <person name="Sharakhova M.V."/>
            <person name="Sharakhov I.V."/>
        </authorList>
    </citation>
    <scope>NUCLEOTIDE SEQUENCE [LARGE SCALE GENOMIC DNA]</scope>
    <source>
        <strain evidence="12 13">ALBI9_A</strain>
    </source>
</reference>
<dbReference type="PROSITE" id="PS50071">
    <property type="entry name" value="HOMEOBOX_2"/>
    <property type="match status" value="1"/>
</dbReference>
<dbReference type="InterPro" id="IPR009057">
    <property type="entry name" value="Homeodomain-like_sf"/>
</dbReference>
<dbReference type="Gene3D" id="1.10.10.60">
    <property type="entry name" value="Homeodomain-like"/>
    <property type="match status" value="1"/>
</dbReference>
<feature type="compositionally biased region" description="Basic and acidic residues" evidence="10">
    <location>
        <begin position="231"/>
        <end position="249"/>
    </location>
</feature>
<evidence type="ECO:0000256" key="5">
    <source>
        <dbReference type="ARBA" id="ARBA00023242"/>
    </source>
</evidence>
<evidence type="ECO:0000313" key="12">
    <source>
        <dbReference type="EnsemblMetazoa" id="AALB000294-PA"/>
    </source>
</evidence>
<evidence type="ECO:0000256" key="4">
    <source>
        <dbReference type="ARBA" id="ARBA00023155"/>
    </source>
</evidence>
<dbReference type="PANTHER" id="PTHR46255">
    <property type="entry name" value="SHORT STATURE HOMEOBOX"/>
    <property type="match status" value="1"/>
</dbReference>
<feature type="DNA-binding region" description="Homeobox" evidence="8">
    <location>
        <begin position="428"/>
        <end position="487"/>
    </location>
</feature>
<dbReference type="InterPro" id="IPR000047">
    <property type="entry name" value="HTH_motif"/>
</dbReference>
<evidence type="ECO:0000259" key="11">
    <source>
        <dbReference type="PROSITE" id="PS50071"/>
    </source>
</evidence>
<evidence type="ECO:0000256" key="1">
    <source>
        <dbReference type="ARBA" id="ARBA00004123"/>
    </source>
</evidence>
<feature type="region of interest" description="Disordered" evidence="10">
    <location>
        <begin position="28"/>
        <end position="68"/>
    </location>
</feature>
<dbReference type="CDD" id="cd00086">
    <property type="entry name" value="homeodomain"/>
    <property type="match status" value="1"/>
</dbReference>
<keyword evidence="13" id="KW-1185">Reference proteome</keyword>
<organism evidence="12 13">
    <name type="scientific">Anopheles albimanus</name>
    <name type="common">New world malaria mosquito</name>
    <dbReference type="NCBI Taxonomy" id="7167"/>
    <lineage>
        <taxon>Eukaryota</taxon>
        <taxon>Metazoa</taxon>
        <taxon>Ecdysozoa</taxon>
        <taxon>Arthropoda</taxon>
        <taxon>Hexapoda</taxon>
        <taxon>Insecta</taxon>
        <taxon>Pterygota</taxon>
        <taxon>Neoptera</taxon>
        <taxon>Endopterygota</taxon>
        <taxon>Diptera</taxon>
        <taxon>Nematocera</taxon>
        <taxon>Culicoidea</taxon>
        <taxon>Culicidae</taxon>
        <taxon>Anophelinae</taxon>
        <taxon>Anopheles</taxon>
    </lineage>
</organism>
<feature type="region of interest" description="Disordered" evidence="10">
    <location>
        <begin position="231"/>
        <end position="253"/>
    </location>
</feature>
<comment type="similarity">
    <text evidence="6">Belongs to the paired homeobox family. Unc-4 subfamily.</text>
</comment>
<accession>A0A182F1G9</accession>
<dbReference type="PANTHER" id="PTHR46255:SF3">
    <property type="entry name" value="HOMEOBOX DOMAIN-CONTAINING PROTEIN"/>
    <property type="match status" value="1"/>
</dbReference>
<dbReference type="FunFam" id="1.10.10.60:FF:000057">
    <property type="entry name" value="Short stature homeobox 2"/>
    <property type="match status" value="1"/>
</dbReference>
<dbReference type="PRINTS" id="PR00031">
    <property type="entry name" value="HTHREPRESSR"/>
</dbReference>
<keyword evidence="2" id="KW-0217">Developmental protein</keyword>
<protein>
    <recommendedName>
        <fullName evidence="7">Homeobox protein unc-4</fullName>
    </recommendedName>
</protein>
<evidence type="ECO:0000256" key="8">
    <source>
        <dbReference type="PROSITE-ProRule" id="PRU00108"/>
    </source>
</evidence>
<feature type="region of interest" description="Disordered" evidence="10">
    <location>
        <begin position="80"/>
        <end position="111"/>
    </location>
</feature>
<evidence type="ECO:0000256" key="10">
    <source>
        <dbReference type="SAM" id="MobiDB-lite"/>
    </source>
</evidence>
<dbReference type="STRING" id="7167.A0A182F1G9"/>
<dbReference type="Proteomes" id="UP000069272">
    <property type="component" value="Chromosome 2L"/>
</dbReference>
<feature type="compositionally biased region" description="Low complexity" evidence="10">
    <location>
        <begin position="53"/>
        <end position="65"/>
    </location>
</feature>
<dbReference type="GO" id="GO:0005634">
    <property type="term" value="C:nucleus"/>
    <property type="evidence" value="ECO:0007669"/>
    <property type="project" value="UniProtKB-SubCell"/>
</dbReference>
<evidence type="ECO:0000256" key="3">
    <source>
        <dbReference type="ARBA" id="ARBA00023125"/>
    </source>
</evidence>
<dbReference type="PROSITE" id="PS00027">
    <property type="entry name" value="HOMEOBOX_1"/>
    <property type="match status" value="1"/>
</dbReference>
<dbReference type="VEuPathDB" id="VectorBase:AALB000294"/>
<keyword evidence="4 8" id="KW-0371">Homeobox</keyword>
<dbReference type="VEuPathDB" id="VectorBase:AALB20_035567"/>
<keyword evidence="5 8" id="KW-0539">Nucleus</keyword>
<dbReference type="EnsemblMetazoa" id="AALB000294-RA">
    <property type="protein sequence ID" value="AALB000294-PA"/>
    <property type="gene ID" value="AALB000294"/>
</dbReference>
<feature type="compositionally biased region" description="Polar residues" evidence="10">
    <location>
        <begin position="334"/>
        <end position="349"/>
    </location>
</feature>
<dbReference type="Pfam" id="PF00046">
    <property type="entry name" value="Homeodomain"/>
    <property type="match status" value="1"/>
</dbReference>
<evidence type="ECO:0000256" key="9">
    <source>
        <dbReference type="RuleBase" id="RU000682"/>
    </source>
</evidence>
<dbReference type="InterPro" id="IPR052631">
    <property type="entry name" value="Paired_homeobox_Bicoid"/>
</dbReference>
<dbReference type="InterPro" id="IPR001356">
    <property type="entry name" value="HD"/>
</dbReference>
<sequence length="501" mass="53432">MEQLAHFVTKSFDFNNSRVLDLLNMTVSGGPGHHTGGRRFGSETDYGGRASDSDVLSSTSSSLGGDLEDDMHTHALVVATPHQPRIPRMSSIEDRGPASPSDTRPPEVDEEEETIDIEITDLSYATGSGQSVNGGCEMAALANTSMAAALSASQTLQGLEPTAVALGLGAGKVCAEVVITNGNNSDISASDSERPTEATNETASLLLLTGRCSDAEDTTTDRNGVSVIRKFDNKHSSDSGVREEGKAVSEQRPATTAVKCIGTTKKHVPRNWLIADLVDECSQVRSESEDRNDAKGSNGTTENTVGMQIVRPKPASELLKQSVDIINNQHYPVAPSVSNAAQHPSTTADGESDTERPHEALTPDQDDTSVDPAAMASAGTTGTAGAGPVSNGATEERVKTGSGTGEVTHLANGHGPLSALTSNSANKQRRSRTNFTLEQLNELERLFEETHYPDAFMREELSQRLGLSEARVQVWFQNRRAKCRKHENQLHKGEYLIGKGV</sequence>
<keyword evidence="3 8" id="KW-0238">DNA-binding</keyword>
<dbReference type="SMART" id="SM00389">
    <property type="entry name" value="HOX"/>
    <property type="match status" value="1"/>
</dbReference>
<dbReference type="GO" id="GO:0000981">
    <property type="term" value="F:DNA-binding transcription factor activity, RNA polymerase II-specific"/>
    <property type="evidence" value="ECO:0007669"/>
    <property type="project" value="InterPro"/>
</dbReference>
<proteinExistence type="inferred from homology"/>
<dbReference type="InterPro" id="IPR017970">
    <property type="entry name" value="Homeobox_CS"/>
</dbReference>
<evidence type="ECO:0000256" key="6">
    <source>
        <dbReference type="ARBA" id="ARBA00038351"/>
    </source>
</evidence>
<feature type="region of interest" description="Disordered" evidence="10">
    <location>
        <begin position="283"/>
        <end position="309"/>
    </location>
</feature>
<evidence type="ECO:0000256" key="2">
    <source>
        <dbReference type="ARBA" id="ARBA00022473"/>
    </source>
</evidence>
<name>A0A182F1G9_ANOAL</name>
<feature type="region of interest" description="Disordered" evidence="10">
    <location>
        <begin position="334"/>
        <end position="428"/>
    </location>
</feature>
<evidence type="ECO:0000256" key="7">
    <source>
        <dbReference type="ARBA" id="ARBA00069290"/>
    </source>
</evidence>
<feature type="compositionally biased region" description="Polar residues" evidence="10">
    <location>
        <begin position="295"/>
        <end position="306"/>
    </location>
</feature>
<reference evidence="12" key="2">
    <citation type="submission" date="2022-08" db="UniProtKB">
        <authorList>
            <consortium name="EnsemblMetazoa"/>
        </authorList>
    </citation>
    <scope>IDENTIFICATION</scope>
    <source>
        <strain evidence="12">STECLA/ALBI9_A</strain>
    </source>
</reference>
<feature type="domain" description="Homeobox" evidence="11">
    <location>
        <begin position="426"/>
        <end position="486"/>
    </location>
</feature>
<feature type="compositionally biased region" description="Low complexity" evidence="10">
    <location>
        <begin position="373"/>
        <end position="387"/>
    </location>
</feature>
<dbReference type="AlphaFoldDB" id="A0A182F1G9"/>